<proteinExistence type="predicted"/>
<comment type="caution">
    <text evidence="1">The sequence shown here is derived from an EMBL/GenBank/DDBJ whole genome shotgun (WGS) entry which is preliminary data.</text>
</comment>
<accession>A0ABQ5DVF3</accession>
<sequence>MIIKKDSEIVKAKVKRKSIALKAKKESSDEECSTSESEDEEYALVVRDFKKFFKRRDKNQRAFVEGSWSDSSEEDDGKVNNEMCLVAQASSEIEVAYFSPRFDDDKRGRRFDDLQLVNPWSLKEKFSFVY</sequence>
<dbReference type="EMBL" id="BQNB010015529">
    <property type="protein sequence ID" value="GJT41069.1"/>
    <property type="molecule type" value="Genomic_DNA"/>
</dbReference>
<reference evidence="1" key="1">
    <citation type="journal article" date="2022" name="Int. J. Mol. Sci.">
        <title>Draft Genome of Tanacetum Coccineum: Genomic Comparison of Closely Related Tanacetum-Family Plants.</title>
        <authorList>
            <person name="Yamashiro T."/>
            <person name="Shiraishi A."/>
            <person name="Nakayama K."/>
            <person name="Satake H."/>
        </authorList>
    </citation>
    <scope>NUCLEOTIDE SEQUENCE</scope>
</reference>
<gene>
    <name evidence="1" type="ORF">Tco_0940934</name>
</gene>
<dbReference type="Proteomes" id="UP001151760">
    <property type="component" value="Unassembled WGS sequence"/>
</dbReference>
<evidence type="ECO:0000313" key="2">
    <source>
        <dbReference type="Proteomes" id="UP001151760"/>
    </source>
</evidence>
<name>A0ABQ5DVF3_9ASTR</name>
<evidence type="ECO:0008006" key="3">
    <source>
        <dbReference type="Google" id="ProtNLM"/>
    </source>
</evidence>
<reference evidence="1" key="2">
    <citation type="submission" date="2022-01" db="EMBL/GenBank/DDBJ databases">
        <authorList>
            <person name="Yamashiro T."/>
            <person name="Shiraishi A."/>
            <person name="Satake H."/>
            <person name="Nakayama K."/>
        </authorList>
    </citation>
    <scope>NUCLEOTIDE SEQUENCE</scope>
</reference>
<evidence type="ECO:0000313" key="1">
    <source>
        <dbReference type="EMBL" id="GJT41069.1"/>
    </source>
</evidence>
<protein>
    <recommendedName>
        <fullName evidence="3">Transposase, Ptta/En/Spm, transposase, Tnp1/En/Spm-like protein</fullName>
    </recommendedName>
</protein>
<keyword evidence="2" id="KW-1185">Reference proteome</keyword>
<organism evidence="1 2">
    <name type="scientific">Tanacetum coccineum</name>
    <dbReference type="NCBI Taxonomy" id="301880"/>
    <lineage>
        <taxon>Eukaryota</taxon>
        <taxon>Viridiplantae</taxon>
        <taxon>Streptophyta</taxon>
        <taxon>Embryophyta</taxon>
        <taxon>Tracheophyta</taxon>
        <taxon>Spermatophyta</taxon>
        <taxon>Magnoliopsida</taxon>
        <taxon>eudicotyledons</taxon>
        <taxon>Gunneridae</taxon>
        <taxon>Pentapetalae</taxon>
        <taxon>asterids</taxon>
        <taxon>campanulids</taxon>
        <taxon>Asterales</taxon>
        <taxon>Asteraceae</taxon>
        <taxon>Asteroideae</taxon>
        <taxon>Anthemideae</taxon>
        <taxon>Anthemidinae</taxon>
        <taxon>Tanacetum</taxon>
    </lineage>
</organism>